<comment type="caution">
    <text evidence="4">The sequence shown here is derived from an EMBL/GenBank/DDBJ whole genome shotgun (WGS) entry which is preliminary data.</text>
</comment>
<organism evidence="4 5">
    <name type="scientific">Carnegiea gigantea</name>
    <dbReference type="NCBI Taxonomy" id="171969"/>
    <lineage>
        <taxon>Eukaryota</taxon>
        <taxon>Viridiplantae</taxon>
        <taxon>Streptophyta</taxon>
        <taxon>Embryophyta</taxon>
        <taxon>Tracheophyta</taxon>
        <taxon>Spermatophyta</taxon>
        <taxon>Magnoliopsida</taxon>
        <taxon>eudicotyledons</taxon>
        <taxon>Gunneridae</taxon>
        <taxon>Pentapetalae</taxon>
        <taxon>Caryophyllales</taxon>
        <taxon>Cactineae</taxon>
        <taxon>Cactaceae</taxon>
        <taxon>Cactoideae</taxon>
        <taxon>Echinocereeae</taxon>
        <taxon>Carnegiea</taxon>
    </lineage>
</organism>
<feature type="signal peptide" evidence="3">
    <location>
        <begin position="1"/>
        <end position="24"/>
    </location>
</feature>
<evidence type="ECO:0000256" key="2">
    <source>
        <dbReference type="SAM" id="Phobius"/>
    </source>
</evidence>
<feature type="chain" id="PRO_5040159053" evidence="3">
    <location>
        <begin position="25"/>
        <end position="168"/>
    </location>
</feature>
<dbReference type="PANTHER" id="PTHR35094:SF7">
    <property type="entry name" value="LEUCINE-RICH REPEAT EXTENSIN-LIKE PROTEIN 2"/>
    <property type="match status" value="1"/>
</dbReference>
<evidence type="ECO:0000256" key="3">
    <source>
        <dbReference type="SAM" id="SignalP"/>
    </source>
</evidence>
<evidence type="ECO:0000313" key="4">
    <source>
        <dbReference type="EMBL" id="KAJ8442449.1"/>
    </source>
</evidence>
<keyword evidence="3" id="KW-0732">Signal</keyword>
<dbReference type="OrthoDB" id="10646291at2759"/>
<keyword evidence="5" id="KW-1185">Reference proteome</keyword>
<dbReference type="AlphaFoldDB" id="A0A9Q1KGI4"/>
<accession>A0A9Q1KGI4</accession>
<gene>
    <name evidence="4" type="ORF">Cgig2_022332</name>
</gene>
<evidence type="ECO:0000313" key="5">
    <source>
        <dbReference type="Proteomes" id="UP001153076"/>
    </source>
</evidence>
<dbReference type="PRINTS" id="PR01217">
    <property type="entry name" value="PRICHEXTENSN"/>
</dbReference>
<protein>
    <submittedName>
        <fullName evidence="4">Uncharacterized protein</fullName>
    </submittedName>
</protein>
<evidence type="ECO:0000256" key="1">
    <source>
        <dbReference type="SAM" id="MobiDB-lite"/>
    </source>
</evidence>
<dbReference type="Proteomes" id="UP001153076">
    <property type="component" value="Unassembled WGS sequence"/>
</dbReference>
<feature type="region of interest" description="Disordered" evidence="1">
    <location>
        <begin position="63"/>
        <end position="100"/>
    </location>
</feature>
<keyword evidence="2" id="KW-1133">Transmembrane helix</keyword>
<dbReference type="PROSITE" id="PS51257">
    <property type="entry name" value="PROKAR_LIPOPROTEIN"/>
    <property type="match status" value="1"/>
</dbReference>
<feature type="transmembrane region" description="Helical" evidence="2">
    <location>
        <begin position="135"/>
        <end position="164"/>
    </location>
</feature>
<dbReference type="PANTHER" id="PTHR35094">
    <property type="entry name" value="LEUCINE-RICH REPEAT EXTENSIN-LIKE PROTEIN 2"/>
    <property type="match status" value="1"/>
</dbReference>
<name>A0A9Q1KGI4_9CARY</name>
<reference evidence="4" key="1">
    <citation type="submission" date="2022-04" db="EMBL/GenBank/DDBJ databases">
        <title>Carnegiea gigantea Genome sequencing and assembly v2.</title>
        <authorList>
            <person name="Copetti D."/>
            <person name="Sanderson M.J."/>
            <person name="Burquez A."/>
            <person name="Wojciechowski M.F."/>
        </authorList>
    </citation>
    <scope>NUCLEOTIDE SEQUENCE</scope>
    <source>
        <strain evidence="4">SGP5-SGP5p</strain>
        <tissue evidence="4">Aerial part</tissue>
    </source>
</reference>
<dbReference type="EMBL" id="JAKOGI010000140">
    <property type="protein sequence ID" value="KAJ8442449.1"/>
    <property type="molecule type" value="Genomic_DNA"/>
</dbReference>
<sequence>MASVHLRIHHLLILLFMLISSISCSPINANEPTLISRKTEEIPDPSIKCDTCPCDTCPEPIPPPPPPPPPAVPDCPPPPPPPSPPPPSPPPPKEPQCSPCVSHPPPPRFYYTPNAPQNLYVTEYNYSGGAPITAVLGLLVLVGIAFLQLMLLDQVVGCFVVALYSTFA</sequence>
<proteinExistence type="predicted"/>
<keyword evidence="2" id="KW-0472">Membrane</keyword>
<feature type="compositionally biased region" description="Pro residues" evidence="1">
    <location>
        <begin position="63"/>
        <end position="94"/>
    </location>
</feature>
<keyword evidence="2" id="KW-0812">Transmembrane</keyword>